<dbReference type="OrthoDB" id="639945at2"/>
<dbReference type="RefSeq" id="WP_157820583.1">
    <property type="nucleotide sequence ID" value="NZ_LT934425.1"/>
</dbReference>
<organism evidence="2 3">
    <name type="scientific">Kuenenia stuttgartiensis</name>
    <dbReference type="NCBI Taxonomy" id="174633"/>
    <lineage>
        <taxon>Bacteria</taxon>
        <taxon>Pseudomonadati</taxon>
        <taxon>Planctomycetota</taxon>
        <taxon>Candidatus Brocadiia</taxon>
        <taxon>Candidatus Brocadiales</taxon>
        <taxon>Candidatus Brocadiaceae</taxon>
        <taxon>Candidatus Kuenenia</taxon>
    </lineage>
</organism>
<feature type="domain" description="Peptidase C14 caspase" evidence="1">
    <location>
        <begin position="6"/>
        <end position="212"/>
    </location>
</feature>
<reference evidence="3" key="1">
    <citation type="submission" date="2017-10" db="EMBL/GenBank/DDBJ databases">
        <authorList>
            <person name="Frank J."/>
        </authorList>
    </citation>
    <scope>NUCLEOTIDE SEQUENCE [LARGE SCALE GENOMIC DNA]</scope>
</reference>
<evidence type="ECO:0000259" key="1">
    <source>
        <dbReference type="Pfam" id="PF00656"/>
    </source>
</evidence>
<protein>
    <submittedName>
        <fullName evidence="2">Caspase domain protein</fullName>
    </submittedName>
</protein>
<proteinExistence type="predicted"/>
<keyword evidence="3" id="KW-1185">Reference proteome</keyword>
<dbReference type="Proteomes" id="UP000221734">
    <property type="component" value="Chromosome Kuenenia_stuttgartiensis_MBR1"/>
</dbReference>
<dbReference type="Gene3D" id="3.40.50.1460">
    <property type="match status" value="1"/>
</dbReference>
<sequence length="243" mass="26641">MAISRQAILIGSPSVKPELPGVTTDMGNIKQFLLSNKGGAWRADEIVTLSDPSSAAVDAQIESARYKDYVFISCSGHGEHRVGKGLDETVMYVKENETVSISSINPRNKRHLVIVDVCRKLIRVETMEETRAAMKAFMKSAAIPIDYRKIFDDAVMANPEGRIVAYSCDINQSAGDDGSGGVFTQELLAAPKYFSPTNNNQYGIVKINAAFDQAKTMTYAKNAPQSPVFNAGRRMDFYPFAIV</sequence>
<dbReference type="GO" id="GO:0004197">
    <property type="term" value="F:cysteine-type endopeptidase activity"/>
    <property type="evidence" value="ECO:0007669"/>
    <property type="project" value="InterPro"/>
</dbReference>
<dbReference type="GO" id="GO:0006508">
    <property type="term" value="P:proteolysis"/>
    <property type="evidence" value="ECO:0007669"/>
    <property type="project" value="InterPro"/>
</dbReference>
<evidence type="ECO:0000313" key="3">
    <source>
        <dbReference type="Proteomes" id="UP000221734"/>
    </source>
</evidence>
<dbReference type="AlphaFoldDB" id="A0A2C9CJS5"/>
<dbReference type="Pfam" id="PF00656">
    <property type="entry name" value="Peptidase_C14"/>
    <property type="match status" value="1"/>
</dbReference>
<gene>
    <name evidence="2" type="ORF">KSMBR1_2540</name>
</gene>
<dbReference type="EMBL" id="LT934425">
    <property type="protein sequence ID" value="SOH05027.1"/>
    <property type="molecule type" value="Genomic_DNA"/>
</dbReference>
<evidence type="ECO:0000313" key="2">
    <source>
        <dbReference type="EMBL" id="SOH05027.1"/>
    </source>
</evidence>
<dbReference type="KEGG" id="kst:KSMBR1_2540"/>
<accession>A0A2C9CJS5</accession>
<dbReference type="InterPro" id="IPR011600">
    <property type="entry name" value="Pept_C14_caspase"/>
</dbReference>
<name>A0A2C9CJS5_KUEST</name>